<dbReference type="RefSeq" id="WP_154328140.1">
    <property type="nucleotide sequence ID" value="NZ_CP045696.1"/>
</dbReference>
<evidence type="ECO:0000313" key="2">
    <source>
        <dbReference type="Proteomes" id="UP000483362"/>
    </source>
</evidence>
<name>A0A6L5XGP0_9BACT</name>
<organism evidence="1 2">
    <name type="scientific">Sodaliphilus pleomorphus</name>
    <dbReference type="NCBI Taxonomy" id="2606626"/>
    <lineage>
        <taxon>Bacteria</taxon>
        <taxon>Pseudomonadati</taxon>
        <taxon>Bacteroidota</taxon>
        <taxon>Bacteroidia</taxon>
        <taxon>Bacteroidales</taxon>
        <taxon>Muribaculaceae</taxon>
        <taxon>Sodaliphilus</taxon>
    </lineage>
</organism>
<reference evidence="1 2" key="1">
    <citation type="submission" date="2019-08" db="EMBL/GenBank/DDBJ databases">
        <title>In-depth cultivation of the pig gut microbiome towards novel bacterial diversity and tailored functional studies.</title>
        <authorList>
            <person name="Wylensek D."/>
            <person name="Hitch T.C.A."/>
            <person name="Clavel T."/>
        </authorList>
    </citation>
    <scope>NUCLEOTIDE SEQUENCE [LARGE SCALE GENOMIC DNA]</scope>
    <source>
        <strain evidence="1 2">Oil-RF-744-WCA-WT-10</strain>
    </source>
</reference>
<dbReference type="AlphaFoldDB" id="A0A6L5XGP0"/>
<dbReference type="Proteomes" id="UP000483362">
    <property type="component" value="Unassembled WGS sequence"/>
</dbReference>
<comment type="caution">
    <text evidence="1">The sequence shown here is derived from an EMBL/GenBank/DDBJ whole genome shotgun (WGS) entry which is preliminary data.</text>
</comment>
<protein>
    <submittedName>
        <fullName evidence="1">HD family phosphohydrolase</fullName>
    </submittedName>
</protein>
<accession>A0A6L5XGP0</accession>
<gene>
    <name evidence="1" type="ORF">FYJ29_13160</name>
</gene>
<dbReference type="Gene3D" id="1.10.3210.10">
    <property type="entry name" value="Hypothetical protein af1432"/>
    <property type="match status" value="1"/>
</dbReference>
<proteinExistence type="predicted"/>
<keyword evidence="1" id="KW-0378">Hydrolase</keyword>
<dbReference type="SUPFAM" id="SSF109604">
    <property type="entry name" value="HD-domain/PDEase-like"/>
    <property type="match status" value="1"/>
</dbReference>
<dbReference type="GO" id="GO:0016787">
    <property type="term" value="F:hydrolase activity"/>
    <property type="evidence" value="ECO:0007669"/>
    <property type="project" value="UniProtKB-KW"/>
</dbReference>
<dbReference type="EMBL" id="VULT01000030">
    <property type="protein sequence ID" value="MSS18697.1"/>
    <property type="molecule type" value="Genomic_DNA"/>
</dbReference>
<sequence length="209" mass="23744">MIDIQANKEEFNALLRQVNREGTDYLIEDLENLGFYDAPASTRFHLDSDGGLVVHSLNTCKAGLFLREKMIAMKPELKGLLLEDSVIVATLLHDVCKADVYQKVVKRRKDQFGNWKDVKGYDVDYSNFPMGHGEKSAIVVLRSGFDIHDDEMLAIRWHMTAWDLAFQNPEARNNINTARNKYPLCSLVNLADGIAANLLEWGTNEQEEL</sequence>
<keyword evidence="2" id="KW-1185">Reference proteome</keyword>
<evidence type="ECO:0000313" key="1">
    <source>
        <dbReference type="EMBL" id="MSS18697.1"/>
    </source>
</evidence>